<dbReference type="EMBL" id="CAJQUM010000001">
    <property type="protein sequence ID" value="CAG4884047.1"/>
    <property type="molecule type" value="Genomic_DNA"/>
</dbReference>
<protein>
    <submittedName>
        <fullName evidence="1">Uncharacterized protein</fullName>
    </submittedName>
</protein>
<organism evidence="1 2">
    <name type="scientific">Georgfuchsia toluolica</name>
    <dbReference type="NCBI Taxonomy" id="424218"/>
    <lineage>
        <taxon>Bacteria</taxon>
        <taxon>Pseudomonadati</taxon>
        <taxon>Pseudomonadota</taxon>
        <taxon>Betaproteobacteria</taxon>
        <taxon>Nitrosomonadales</taxon>
        <taxon>Sterolibacteriaceae</taxon>
        <taxon>Georgfuchsia</taxon>
    </lineage>
</organism>
<proteinExistence type="predicted"/>
<gene>
    <name evidence="1" type="ORF">GTOL_11930</name>
</gene>
<evidence type="ECO:0000313" key="2">
    <source>
        <dbReference type="Proteomes" id="UP000742786"/>
    </source>
</evidence>
<evidence type="ECO:0000313" key="1">
    <source>
        <dbReference type="EMBL" id="CAG4884047.1"/>
    </source>
</evidence>
<accession>A0A916J3R5</accession>
<dbReference type="AlphaFoldDB" id="A0A916J3R5"/>
<comment type="caution">
    <text evidence="1">The sequence shown here is derived from an EMBL/GenBank/DDBJ whole genome shotgun (WGS) entry which is preliminary data.</text>
</comment>
<keyword evidence="2" id="KW-1185">Reference proteome</keyword>
<reference evidence="1" key="1">
    <citation type="submission" date="2021-04" db="EMBL/GenBank/DDBJ databases">
        <authorList>
            <person name="Hornung B."/>
        </authorList>
    </citation>
    <scope>NUCLEOTIDE SEQUENCE</scope>
    <source>
        <strain evidence="1">G5G6</strain>
    </source>
</reference>
<sequence length="65" mass="7622">MARTAFKKTGREPARRVDFGMTLFFVWHKPQWTAILSMSLGERRTGSLVYNYRFSQAFADSVFVR</sequence>
<name>A0A916J3R5_9PROT</name>
<dbReference type="Proteomes" id="UP000742786">
    <property type="component" value="Unassembled WGS sequence"/>
</dbReference>